<evidence type="ECO:0000313" key="1">
    <source>
        <dbReference type="EMBL" id="GAK97527.1"/>
    </source>
</evidence>
<name>A0A090Q5S6_9FLAO</name>
<protein>
    <submittedName>
        <fullName evidence="1">Uncharacterized protein</fullName>
    </submittedName>
</protein>
<reference evidence="1" key="1">
    <citation type="journal article" date="2014" name="Genome Announc.">
        <title>Draft Genome Sequences of Marine Flavobacterium Nonlabens Strains NR17, NR24, NR27, NR32, NR33, and Ara13.</title>
        <authorList>
            <person name="Nakanishi M."/>
            <person name="Meirelles P."/>
            <person name="Suzuki R."/>
            <person name="Takatani N."/>
            <person name="Mino S."/>
            <person name="Suda W."/>
            <person name="Oshima K."/>
            <person name="Hattori M."/>
            <person name="Ohkuma M."/>
            <person name="Hosokawa M."/>
            <person name="Miyashita K."/>
            <person name="Thompson F.L."/>
            <person name="Niwa A."/>
            <person name="Sawabe T."/>
            <person name="Sawabe T."/>
        </authorList>
    </citation>
    <scope>NUCLEOTIDE SEQUENCE [LARGE SCALE GENOMIC DNA]</scope>
    <source>
        <strain evidence="1">JCM 19294</strain>
    </source>
</reference>
<dbReference type="EMBL" id="BBML01000006">
    <property type="protein sequence ID" value="GAK97527.1"/>
    <property type="molecule type" value="Genomic_DNA"/>
</dbReference>
<evidence type="ECO:0000313" key="2">
    <source>
        <dbReference type="Proteomes" id="UP000029221"/>
    </source>
</evidence>
<accession>A0A090Q5S6</accession>
<comment type="caution">
    <text evidence="1">The sequence shown here is derived from an EMBL/GenBank/DDBJ whole genome shotgun (WGS) entry which is preliminary data.</text>
</comment>
<gene>
    <name evidence="1" type="ORF">JCM19294_63</name>
</gene>
<keyword evidence="2" id="KW-1185">Reference proteome</keyword>
<dbReference type="AlphaFoldDB" id="A0A090Q5S6"/>
<organism evidence="1 2">
    <name type="scientific">Nonlabens tegetincola</name>
    <dbReference type="NCBI Taxonomy" id="323273"/>
    <lineage>
        <taxon>Bacteria</taxon>
        <taxon>Pseudomonadati</taxon>
        <taxon>Bacteroidota</taxon>
        <taxon>Flavobacteriia</taxon>
        <taxon>Flavobacteriales</taxon>
        <taxon>Flavobacteriaceae</taxon>
        <taxon>Nonlabens</taxon>
    </lineage>
</organism>
<dbReference type="Proteomes" id="UP000029221">
    <property type="component" value="Unassembled WGS sequence"/>
</dbReference>
<proteinExistence type="predicted"/>
<sequence length="40" mass="4874">MEHFGLRKNTWLKQNFNIDNFIKIEIIDNVVELVTKKQQQ</sequence>